<accession>A0A6A5CEP0</accession>
<reference evidence="12 13" key="1">
    <citation type="journal article" date="2019" name="Sci. Rep.">
        <title>Nanopore sequencing improves the draft genome of the human pathogenic amoeba Naegleria fowleri.</title>
        <authorList>
            <person name="Liechti N."/>
            <person name="Schurch N."/>
            <person name="Bruggmann R."/>
            <person name="Wittwer M."/>
        </authorList>
    </citation>
    <scope>NUCLEOTIDE SEQUENCE [LARGE SCALE GENOMIC DNA]</scope>
    <source>
        <strain evidence="12 13">ATCC 30894</strain>
    </source>
</reference>
<dbReference type="InterPro" id="IPR036451">
    <property type="entry name" value="CblAdoTrfase-like_sf"/>
</dbReference>
<name>A0A6A5CEP0_NAEFO</name>
<comment type="similarity">
    <text evidence="1 10">Belongs to the Cob(I)alamin adenosyltransferase family.</text>
</comment>
<proteinExistence type="inferred from homology"/>
<keyword evidence="5 10" id="KW-0067">ATP-binding</keyword>
<evidence type="ECO:0000256" key="1">
    <source>
        <dbReference type="ARBA" id="ARBA00007487"/>
    </source>
</evidence>
<keyword evidence="3 10" id="KW-0808">Transferase</keyword>
<dbReference type="InterPro" id="IPR016030">
    <property type="entry name" value="CblAdoTrfase-like"/>
</dbReference>
<dbReference type="Gene3D" id="1.20.1200.10">
    <property type="entry name" value="Cobalamin adenosyltransferase-like"/>
    <property type="match status" value="1"/>
</dbReference>
<comment type="catalytic activity">
    <reaction evidence="6">
        <text>cob(I)alamin-[corrinoid adenosyltransferase] + ATP = apo-[corrinoid adenosyltransferase] + adenosylcob(III)alamin + triphosphate</text>
        <dbReference type="Rhea" id="RHEA:56796"/>
        <dbReference type="Rhea" id="RHEA-COMP:14743"/>
        <dbReference type="Rhea" id="RHEA-COMP:14744"/>
        <dbReference type="ChEBI" id="CHEBI:18036"/>
        <dbReference type="ChEBI" id="CHEBI:18408"/>
        <dbReference type="ChEBI" id="CHEBI:30616"/>
        <dbReference type="ChEBI" id="CHEBI:60488"/>
        <dbReference type="ChEBI" id="CHEBI:83228"/>
    </reaction>
    <physiologicalReaction direction="left-to-right" evidence="6">
        <dbReference type="Rhea" id="RHEA:56797"/>
    </physiologicalReaction>
</comment>
<dbReference type="VEuPathDB" id="AmoebaDB:NF0037420"/>
<evidence type="ECO:0000256" key="5">
    <source>
        <dbReference type="ARBA" id="ARBA00022840"/>
    </source>
</evidence>
<keyword evidence="4 10" id="KW-0547">Nucleotide-binding</keyword>
<dbReference type="GeneID" id="68115173"/>
<evidence type="ECO:0000259" key="11">
    <source>
        <dbReference type="Pfam" id="PF01923"/>
    </source>
</evidence>
<evidence type="ECO:0000256" key="10">
    <source>
        <dbReference type="RuleBase" id="RU366026"/>
    </source>
</evidence>
<dbReference type="SUPFAM" id="SSF89028">
    <property type="entry name" value="Cobalamin adenosyltransferase-like"/>
    <property type="match status" value="2"/>
</dbReference>
<dbReference type="OrthoDB" id="549173at2759"/>
<dbReference type="VEuPathDB" id="AmoebaDB:NfTy_004640"/>
<dbReference type="VEuPathDB" id="AmoebaDB:FDP41_007955"/>
<evidence type="ECO:0000256" key="3">
    <source>
        <dbReference type="ARBA" id="ARBA00022679"/>
    </source>
</evidence>
<dbReference type="GO" id="GO:0009235">
    <property type="term" value="P:cobalamin metabolic process"/>
    <property type="evidence" value="ECO:0007669"/>
    <property type="project" value="UniProtKB-ARBA"/>
</dbReference>
<evidence type="ECO:0000256" key="6">
    <source>
        <dbReference type="ARBA" id="ARBA00051988"/>
    </source>
</evidence>
<evidence type="ECO:0000256" key="4">
    <source>
        <dbReference type="ARBA" id="ARBA00022741"/>
    </source>
</evidence>
<evidence type="ECO:0000256" key="2">
    <source>
        <dbReference type="ARBA" id="ARBA00011233"/>
    </source>
</evidence>
<evidence type="ECO:0000256" key="7">
    <source>
        <dbReference type="ARBA" id="ARBA00056747"/>
    </source>
</evidence>
<gene>
    <name evidence="12" type="ORF">FDP41_007955</name>
</gene>
<evidence type="ECO:0000313" key="12">
    <source>
        <dbReference type="EMBL" id="KAF0984040.1"/>
    </source>
</evidence>
<dbReference type="Proteomes" id="UP000444721">
    <property type="component" value="Unassembled WGS sequence"/>
</dbReference>
<dbReference type="GO" id="GO:0005524">
    <property type="term" value="F:ATP binding"/>
    <property type="evidence" value="ECO:0007669"/>
    <property type="project" value="UniProtKB-UniRule"/>
</dbReference>
<organism evidence="12 13">
    <name type="scientific">Naegleria fowleri</name>
    <name type="common">Brain eating amoeba</name>
    <dbReference type="NCBI Taxonomy" id="5763"/>
    <lineage>
        <taxon>Eukaryota</taxon>
        <taxon>Discoba</taxon>
        <taxon>Heterolobosea</taxon>
        <taxon>Tetramitia</taxon>
        <taxon>Eutetramitia</taxon>
        <taxon>Vahlkampfiidae</taxon>
        <taxon>Naegleria</taxon>
    </lineage>
</organism>
<dbReference type="PANTHER" id="PTHR12213:SF0">
    <property type="entry name" value="CORRINOID ADENOSYLTRANSFERASE MMAB"/>
    <property type="match status" value="1"/>
</dbReference>
<dbReference type="AlphaFoldDB" id="A0A6A5CEP0"/>
<evidence type="ECO:0000256" key="9">
    <source>
        <dbReference type="ARBA" id="ARBA00075216"/>
    </source>
</evidence>
<dbReference type="Pfam" id="PF01923">
    <property type="entry name" value="Cob_adeno_trans"/>
    <property type="match status" value="1"/>
</dbReference>
<dbReference type="EMBL" id="VFQX01000004">
    <property type="protein sequence ID" value="KAF0984040.1"/>
    <property type="molecule type" value="Genomic_DNA"/>
</dbReference>
<dbReference type="FunFam" id="1.20.1200.10:FF:000001">
    <property type="entry name" value="Cob(I)yrinic acid a,c-diamide adenosyltransferase"/>
    <property type="match status" value="1"/>
</dbReference>
<evidence type="ECO:0000313" key="13">
    <source>
        <dbReference type="Proteomes" id="UP000444721"/>
    </source>
</evidence>
<feature type="domain" description="Cobalamin adenosyltransferase-like" evidence="11">
    <location>
        <begin position="3"/>
        <end position="213"/>
    </location>
</feature>
<dbReference type="InterPro" id="IPR029499">
    <property type="entry name" value="PduO-typ"/>
</dbReference>
<comment type="function">
    <text evidence="7">Converts cob(I)alamin to adenosylcobalamin (adenosylcob(III)alamin), a coenzyme for methylmalonyl-CoA mutase, therefore participates in the final step of the vitamin B12 conversion. Generates adenosylcobalamin (AdoCbl) and directly delivers the cofactor to MUT in a transfer that is stimulated by ATP-binding to MMAB and gated by MMAA.</text>
</comment>
<protein>
    <recommendedName>
        <fullName evidence="8">Corrinoid adenosyltransferase MMAB</fullName>
    </recommendedName>
    <alternativeName>
        <fullName evidence="9">ATP:co(I)rrinoid adenosyltransferase MMAB</fullName>
    </alternativeName>
</protein>
<dbReference type="RefSeq" id="XP_044568753.1">
    <property type="nucleotide sequence ID" value="XM_044711756.1"/>
</dbReference>
<comment type="caution">
    <text evidence="12">The sequence shown here is derived from an EMBL/GenBank/DDBJ whole genome shotgun (WGS) entry which is preliminary data.</text>
</comment>
<comment type="subunit">
    <text evidence="2">Homotrimer.</text>
</comment>
<dbReference type="NCBIfam" id="TIGR00636">
    <property type="entry name" value="PduO_Nterm"/>
    <property type="match status" value="1"/>
</dbReference>
<dbReference type="PANTHER" id="PTHR12213">
    <property type="entry name" value="CORRINOID ADENOSYLTRANSFERASE"/>
    <property type="match status" value="1"/>
</dbReference>
<evidence type="ECO:0000256" key="8">
    <source>
        <dbReference type="ARBA" id="ARBA00071654"/>
    </source>
</evidence>
<dbReference type="GO" id="GO:0008817">
    <property type="term" value="F:corrinoid adenosyltransferase activity"/>
    <property type="evidence" value="ECO:0007669"/>
    <property type="project" value="UniProtKB-ARBA"/>
</dbReference>
<sequence>MKIYTKTGDKGTTSLYSGERRGKDDLVFEALGSVDELNAHIGLSREHLQNLLCIIRTKYNNSNTNNTNNTNTTTCEEEEFMAILQSSTCFEQFPERLESIQSRLLDIGSCIATPMESTSSLDKLNRVKFNSENITLLEEWIDQMDELLPPLKNFILPSGGLTSSQLHVARTVCRRAERDLVHLVNHSQRQGLEDVQKYLNRLSDFLFVAARFAAKIEGKEEVVYKKE</sequence>
<keyword evidence="13" id="KW-1185">Reference proteome</keyword>
<dbReference type="OMA" id="HQACTVV"/>